<dbReference type="RefSeq" id="WP_072579682.1">
    <property type="nucleotide sequence ID" value="NZ_CP016020.1"/>
</dbReference>
<dbReference type="InterPro" id="IPR021617">
    <property type="entry name" value="DUF3231"/>
</dbReference>
<evidence type="ECO:0000313" key="2">
    <source>
        <dbReference type="Proteomes" id="UP000181936"/>
    </source>
</evidence>
<dbReference type="InterPro" id="IPR012347">
    <property type="entry name" value="Ferritin-like"/>
</dbReference>
<dbReference type="Proteomes" id="UP000181936">
    <property type="component" value="Chromosome"/>
</dbReference>
<accession>A0A1L3MRE8</accession>
<keyword evidence="2" id="KW-1185">Reference proteome</keyword>
<sequence>MTTNKIDLTAAEIGVLWTSYLYDSMTLQVIRFMKEKVEDSEVESVINEALMIAKNHVQKIESLFTEESIPIPHGFSEKDVEKSAPDLFTDTFKLTYLVHTGRVGMIIQTSNLAVSARKDIRDYFQSCLERVIKLYQLSTDVALQKGLYLRRPYIPYPKQVSYILNNDYLSGINPFKKHRMLNAIEITHLSLNIETNQVGVMLSSAFMQTAQSEDVKNFMKRGKDISKKHIDILSDTLLKDDVQAPISPNHAVTDATTPVFSDKLMMFHMSLLTGAGTGNYATAAGASQRTDLIANYERMSVEVAQFAKSGADIMIKYRWLEEPPAPPNREQLGNNK</sequence>
<dbReference type="KEGG" id="bwh:A9C19_09070"/>
<dbReference type="Pfam" id="PF11553">
    <property type="entry name" value="DUF3231"/>
    <property type="match status" value="2"/>
</dbReference>
<evidence type="ECO:0008006" key="3">
    <source>
        <dbReference type="Google" id="ProtNLM"/>
    </source>
</evidence>
<dbReference type="EMBL" id="CP016020">
    <property type="protein sequence ID" value="APH04887.1"/>
    <property type="molecule type" value="Genomic_DNA"/>
</dbReference>
<dbReference type="STRING" id="1547283.A9C19_09070"/>
<evidence type="ECO:0000313" key="1">
    <source>
        <dbReference type="EMBL" id="APH04887.1"/>
    </source>
</evidence>
<organism evidence="1 2">
    <name type="scientific">Bacillus weihaiensis</name>
    <dbReference type="NCBI Taxonomy" id="1547283"/>
    <lineage>
        <taxon>Bacteria</taxon>
        <taxon>Bacillati</taxon>
        <taxon>Bacillota</taxon>
        <taxon>Bacilli</taxon>
        <taxon>Bacillales</taxon>
        <taxon>Bacillaceae</taxon>
        <taxon>Bacillus</taxon>
    </lineage>
</organism>
<dbReference type="AlphaFoldDB" id="A0A1L3MRE8"/>
<dbReference type="Gene3D" id="1.20.1260.10">
    <property type="match status" value="2"/>
</dbReference>
<proteinExistence type="predicted"/>
<reference evidence="1 2" key="1">
    <citation type="journal article" date="2016" name="Sci. Rep.">
        <title>Complete genome sequence and transcriptomic analysis of a novel marine strain Bacillus weihaiensis reveals the mechanism of brown algae degradation.</title>
        <authorList>
            <person name="Zhu Y."/>
            <person name="Chen P."/>
            <person name="Bao Y."/>
            <person name="Men Y."/>
            <person name="Zeng Y."/>
            <person name="Yang J."/>
            <person name="Sun J."/>
            <person name="Sun Y."/>
        </authorList>
    </citation>
    <scope>NUCLEOTIDE SEQUENCE [LARGE SCALE GENOMIC DNA]</scope>
    <source>
        <strain evidence="1 2">Alg07</strain>
    </source>
</reference>
<gene>
    <name evidence="1" type="ORF">A9C19_09070</name>
</gene>
<dbReference type="OrthoDB" id="1675670at2"/>
<protein>
    <recommendedName>
        <fullName evidence="3">DUF3231 family protein</fullName>
    </recommendedName>
</protein>
<name>A0A1L3MRE8_9BACI</name>